<dbReference type="Proteomes" id="UP000002279">
    <property type="component" value="Chromosome 1"/>
</dbReference>
<reference evidence="10" key="3">
    <citation type="submission" date="2025-09" db="UniProtKB">
        <authorList>
            <consortium name="Ensembl"/>
        </authorList>
    </citation>
    <scope>IDENTIFICATION</scope>
    <source>
        <strain evidence="10">Glennie</strain>
    </source>
</reference>
<evidence type="ECO:0000313" key="10">
    <source>
        <dbReference type="Ensembl" id="ENSOANP00000037484.1"/>
    </source>
</evidence>
<dbReference type="InterPro" id="IPR007110">
    <property type="entry name" value="Ig-like_dom"/>
</dbReference>
<feature type="region of interest" description="Disordered" evidence="7">
    <location>
        <begin position="1219"/>
        <end position="1242"/>
    </location>
</feature>
<keyword evidence="5" id="KW-1015">Disulfide bond</keyword>
<evidence type="ECO:0000256" key="4">
    <source>
        <dbReference type="ARBA" id="ARBA00022737"/>
    </source>
</evidence>
<dbReference type="Gene3D" id="2.60.40.10">
    <property type="entry name" value="Immunoglobulins"/>
    <property type="match status" value="11"/>
</dbReference>
<evidence type="ECO:0000256" key="6">
    <source>
        <dbReference type="ARBA" id="ARBA00023319"/>
    </source>
</evidence>
<protein>
    <recommendedName>
        <fullName evidence="12">Obscurin like cytoskeletal adaptor 1</fullName>
    </recommendedName>
</protein>
<dbReference type="CDD" id="cd00096">
    <property type="entry name" value="Ig"/>
    <property type="match status" value="2"/>
</dbReference>
<dbReference type="InterPro" id="IPR013098">
    <property type="entry name" value="Ig_I-set"/>
</dbReference>
<dbReference type="SMART" id="SM00408">
    <property type="entry name" value="IGc2"/>
    <property type="match status" value="7"/>
</dbReference>
<dbReference type="Pfam" id="PF00047">
    <property type="entry name" value="ig"/>
    <property type="match status" value="1"/>
</dbReference>
<evidence type="ECO:0000256" key="7">
    <source>
        <dbReference type="SAM" id="MobiDB-lite"/>
    </source>
</evidence>
<dbReference type="Ensembl" id="ENSOANT00000055218.1">
    <property type="protein sequence ID" value="ENSOANP00000037484.1"/>
    <property type="gene ID" value="ENSOANG00000043036.1"/>
</dbReference>
<evidence type="ECO:0000259" key="8">
    <source>
        <dbReference type="PROSITE" id="PS50835"/>
    </source>
</evidence>
<dbReference type="OMA" id="CELNRPG"/>
<dbReference type="InterPro" id="IPR036116">
    <property type="entry name" value="FN3_sf"/>
</dbReference>
<feature type="region of interest" description="Disordered" evidence="7">
    <location>
        <begin position="1300"/>
        <end position="1325"/>
    </location>
</feature>
<evidence type="ECO:0000256" key="5">
    <source>
        <dbReference type="ARBA" id="ARBA00023157"/>
    </source>
</evidence>
<feature type="compositionally biased region" description="Pro residues" evidence="7">
    <location>
        <begin position="247"/>
        <end position="271"/>
    </location>
</feature>
<feature type="domain" description="Ig-like" evidence="8">
    <location>
        <begin position="1196"/>
        <end position="1299"/>
    </location>
</feature>
<reference evidence="10" key="2">
    <citation type="submission" date="2025-08" db="UniProtKB">
        <authorList>
            <consortium name="Ensembl"/>
        </authorList>
    </citation>
    <scope>IDENTIFICATION</scope>
    <source>
        <strain evidence="10">Glennie</strain>
    </source>
</reference>
<dbReference type="Pfam" id="PF07679">
    <property type="entry name" value="I-set"/>
    <property type="match status" value="6"/>
</dbReference>
<dbReference type="SUPFAM" id="SSF49265">
    <property type="entry name" value="Fibronectin type III"/>
    <property type="match status" value="1"/>
</dbReference>
<dbReference type="PANTHER" id="PTHR35971:SF6">
    <property type="entry name" value="OBSCURIN-LIKE PROTEIN 1"/>
    <property type="match status" value="1"/>
</dbReference>
<dbReference type="GO" id="GO:0005737">
    <property type="term" value="C:cytoplasm"/>
    <property type="evidence" value="ECO:0007669"/>
    <property type="project" value="UniProtKB-SubCell"/>
</dbReference>
<organism evidence="10 11">
    <name type="scientific">Ornithorhynchus anatinus</name>
    <name type="common">Duckbill platypus</name>
    <dbReference type="NCBI Taxonomy" id="9258"/>
    <lineage>
        <taxon>Eukaryota</taxon>
        <taxon>Metazoa</taxon>
        <taxon>Chordata</taxon>
        <taxon>Craniata</taxon>
        <taxon>Vertebrata</taxon>
        <taxon>Euteleostomi</taxon>
        <taxon>Mammalia</taxon>
        <taxon>Monotremata</taxon>
        <taxon>Ornithorhynchidae</taxon>
        <taxon>Ornithorhynchus</taxon>
    </lineage>
</organism>
<feature type="compositionally biased region" description="Polar residues" evidence="7">
    <location>
        <begin position="158"/>
        <end position="195"/>
    </location>
</feature>
<comment type="subcellular location">
    <subcellularLocation>
        <location evidence="1">Cytoplasm</location>
    </subcellularLocation>
</comment>
<evidence type="ECO:0000256" key="3">
    <source>
        <dbReference type="ARBA" id="ARBA00022553"/>
    </source>
</evidence>
<dbReference type="InterPro" id="IPR003961">
    <property type="entry name" value="FN3_dom"/>
</dbReference>
<keyword evidence="11" id="KW-1185">Reference proteome</keyword>
<reference evidence="10 11" key="1">
    <citation type="journal article" date="2008" name="Nature">
        <title>Genome analysis of the platypus reveals unique signatures of evolution.</title>
        <authorList>
            <person name="Warren W.C."/>
            <person name="Hillier L.W."/>
            <person name="Marshall Graves J.A."/>
            <person name="Birney E."/>
            <person name="Ponting C.P."/>
            <person name="Grutzner F."/>
            <person name="Belov K."/>
            <person name="Miller W."/>
            <person name="Clarke L."/>
            <person name="Chinwalla A.T."/>
            <person name="Yang S.P."/>
            <person name="Heger A."/>
            <person name="Locke D.P."/>
            <person name="Miethke P."/>
            <person name="Waters P.D."/>
            <person name="Veyrunes F."/>
            <person name="Fulton L."/>
            <person name="Fulton B."/>
            <person name="Graves T."/>
            <person name="Wallis J."/>
            <person name="Puente X.S."/>
            <person name="Lopez-Otin C."/>
            <person name="Ordonez G.R."/>
            <person name="Eichler E.E."/>
            <person name="Chen L."/>
            <person name="Cheng Z."/>
            <person name="Deakin J.E."/>
            <person name="Alsop A."/>
            <person name="Thompson K."/>
            <person name="Kirby P."/>
            <person name="Papenfuss A.T."/>
            <person name="Wakefield M.J."/>
            <person name="Olender T."/>
            <person name="Lancet D."/>
            <person name="Huttley G.A."/>
            <person name="Smit A.F."/>
            <person name="Pask A."/>
            <person name="Temple-Smith P."/>
            <person name="Batzer M.A."/>
            <person name="Walker J.A."/>
            <person name="Konkel M.K."/>
            <person name="Harris R.S."/>
            <person name="Whittington C.M."/>
            <person name="Wong E.S."/>
            <person name="Gemmell N.J."/>
            <person name="Buschiazzo E."/>
            <person name="Vargas Jentzsch I.M."/>
            <person name="Merkel A."/>
            <person name="Schmitz J."/>
            <person name="Zemann A."/>
            <person name="Churakov G."/>
            <person name="Kriegs J.O."/>
            <person name="Brosius J."/>
            <person name="Murchison E.P."/>
            <person name="Sachidanandam R."/>
            <person name="Smith C."/>
            <person name="Hannon G.J."/>
            <person name="Tsend-Ayush E."/>
            <person name="McMillan D."/>
            <person name="Attenborough R."/>
            <person name="Rens W."/>
            <person name="Ferguson-Smith M."/>
            <person name="Lefevre C.M."/>
            <person name="Sharp J.A."/>
            <person name="Nicholas K.R."/>
            <person name="Ray D.A."/>
            <person name="Kube M."/>
            <person name="Reinhardt R."/>
            <person name="Pringle T.H."/>
            <person name="Taylor J."/>
            <person name="Jones R.C."/>
            <person name="Nixon B."/>
            <person name="Dacheux J.L."/>
            <person name="Niwa H."/>
            <person name="Sekita Y."/>
            <person name="Huang X."/>
            <person name="Stark A."/>
            <person name="Kheradpour P."/>
            <person name="Kellis M."/>
            <person name="Flicek P."/>
            <person name="Chen Y."/>
            <person name="Webber C."/>
            <person name="Hardison R."/>
            <person name="Nelson J."/>
            <person name="Hallsworth-Pepin K."/>
            <person name="Delehaunty K."/>
            <person name="Markovic C."/>
            <person name="Minx P."/>
            <person name="Feng Y."/>
            <person name="Kremitzki C."/>
            <person name="Mitreva M."/>
            <person name="Glasscock J."/>
            <person name="Wylie T."/>
            <person name="Wohldmann P."/>
            <person name="Thiru P."/>
            <person name="Nhan M.N."/>
            <person name="Pohl C.S."/>
            <person name="Smith S.M."/>
            <person name="Hou S."/>
            <person name="Nefedov M."/>
            <person name="de Jong P.J."/>
            <person name="Renfree M.B."/>
            <person name="Mardis E.R."/>
            <person name="Wilson R.K."/>
        </authorList>
    </citation>
    <scope>NUCLEOTIDE SEQUENCE [LARGE SCALE GENOMIC DNA]</scope>
    <source>
        <strain evidence="10 11">Glennie</strain>
    </source>
</reference>
<evidence type="ECO:0000313" key="11">
    <source>
        <dbReference type="Proteomes" id="UP000002279"/>
    </source>
</evidence>
<name>A0A6I8N8X2_ORNAN</name>
<feature type="region of interest" description="Disordered" evidence="7">
    <location>
        <begin position="367"/>
        <end position="394"/>
    </location>
</feature>
<dbReference type="InterPro" id="IPR013151">
    <property type="entry name" value="Immunoglobulin_dom"/>
</dbReference>
<dbReference type="FunFam" id="2.60.40.10:FF:000032">
    <property type="entry name" value="palladin isoform X1"/>
    <property type="match status" value="1"/>
</dbReference>
<dbReference type="FunFam" id="2.60.40.10:FF:000502">
    <property type="entry name" value="obscurin-like protein 1 isoform X2"/>
    <property type="match status" value="1"/>
</dbReference>
<dbReference type="InterPro" id="IPR036179">
    <property type="entry name" value="Ig-like_dom_sf"/>
</dbReference>
<feature type="compositionally biased region" description="Basic and acidic residues" evidence="7">
    <location>
        <begin position="1150"/>
        <end position="1167"/>
    </location>
</feature>
<dbReference type="FunFam" id="2.60.40.10:FF:000241">
    <property type="entry name" value="obscurin-like protein 1 isoform X2"/>
    <property type="match status" value="3"/>
</dbReference>
<feature type="domain" description="Ig-like" evidence="8">
    <location>
        <begin position="853"/>
        <end position="938"/>
    </location>
</feature>
<dbReference type="SUPFAM" id="SSF48726">
    <property type="entry name" value="Immunoglobulin"/>
    <property type="match status" value="9"/>
</dbReference>
<proteinExistence type="predicted"/>
<dbReference type="FunFam" id="2.60.40.10:FF:000569">
    <property type="entry name" value="obscurin-like protein 1 isoform X2"/>
    <property type="match status" value="2"/>
</dbReference>
<feature type="region of interest" description="Disordered" evidence="7">
    <location>
        <begin position="136"/>
        <end position="274"/>
    </location>
</feature>
<feature type="region of interest" description="Disordered" evidence="7">
    <location>
        <begin position="1127"/>
        <end position="1195"/>
    </location>
</feature>
<dbReference type="PROSITE" id="PS50853">
    <property type="entry name" value="FN3"/>
    <property type="match status" value="1"/>
</dbReference>
<gene>
    <name evidence="10" type="primary">OBSL1</name>
</gene>
<feature type="domain" description="Ig-like" evidence="8">
    <location>
        <begin position="944"/>
        <end position="1029"/>
    </location>
</feature>
<keyword evidence="4" id="KW-0677">Repeat</keyword>
<dbReference type="InterPro" id="IPR003599">
    <property type="entry name" value="Ig_sub"/>
</dbReference>
<feature type="domain" description="Ig-like" evidence="8">
    <location>
        <begin position="271"/>
        <end position="358"/>
    </location>
</feature>
<feature type="compositionally biased region" description="Gly residues" evidence="7">
    <location>
        <begin position="1301"/>
        <end position="1313"/>
    </location>
</feature>
<dbReference type="InterPro" id="IPR013783">
    <property type="entry name" value="Ig-like_fold"/>
</dbReference>
<keyword evidence="6" id="KW-0393">Immunoglobulin domain</keyword>
<keyword evidence="3" id="KW-0597">Phosphoprotein</keyword>
<sequence>MCGVNERAESRMTPRSRACETDTVSISASLSLSLCFWVAGLRMRMEGLRGAPRFLSFPKPVQVEDGADAILQCRLAGSPPPTVTWEKDGRPLEASERLWPRAAGAQCGLLVRGARPGDAGLYVCRARNPTGEAFAAASLSVRDPGTEGPAPSRDPSLTAPNPSQNPSLTAPGPSQTPSPEASAPSQVASFPTSGLPQDPSLVAPGPSLDPLLPAPCLPQDPSLMTPNPRRGPSDTSGPPDRVEALPHPLPLPQKPSAQPPALPPPPGPSPPTFLRAPRSQSVMRGAEVVLSCQVRGPPGVRLHWEKDGQPLGHVWESSHFTLTQQPDGSHALRIRAARIPDAGVYVCRARDPRGEAVAAALLLVEPPEEEASPLPPPRRRRKPGGAQTGGRQEPKNFWVSEGKHAKFRCYVTGKPAPETVWHRDGRALAPGRRHLLYRARDGGFVLKVLYCQPDDRGLYVCSAHSDAGTTLSAVQLNIKEPRVRFAVPLEDVEGDEHGSAVLECQVPAPGEPTAWYREERRLQPGAKYELGEAGAVRRLVIHDLQPDDDGIYLCEMRGRVRTVAAVTVKGTILQRLPRKLEALEGEHVVFSVKTREAEAGGLWSRDGQELPASPRVLQTRFGRTHSLVLVGVTVRDAGTVTFSLGASHTSAQLRVTRVQRAPPGSPLSAELNAGSGNAALLSWRPPVPTPDPPCTYLLEWQEVGTEAWVPCLKTEAAGAVEVAGDGVPREGHYSFRLWAVSELGRSPPVVFPGSVHLAPTVRVHGGLEDVRVPAGHDAVFSLKLSASVSGAWFLDGVKVEADGEGPHRGADVRAGGPDPSLTLRAVRPRDDGTRVEFVRPGMRHSATLRVQEPPVRVVRPLDEVTVEAQSSERVELTCELSRPGVPVRWYRDGVEVEESETLQLESRGPRHRLLLPAVRPQDAGTFVCDTGDDSAAFSVVVSEPPVRVVQPLDEVTVEAQSSERVVLTCELSRPGVPVRWYRDGLEVEESENLQLESRGPLHRLLLPAVRPQDAGEFVCDAGDDSAFFSVVVSEPPVRVVRPLDEVTVEAQSSERVELTCELSRPGVPVRWCRDGVEVEESETLQLESRGPRHRLLLPAVRPQDAGTFVCDAGDDSAAFSVVVSEAPGTVAGGPRDPQGTEGDPATFDDDSSRARAELTWHEVRDRSPPGTAGKDSSAVANDEARGARVTVRDGSPAPALWGLKPVWAREGDTATFHCSVAEDRSRSGSGSGNGSGSGEPRANACWRRRGLVLRPGPTVRLRQEGNRHFLILSELCTEDAGEISFQAGNARAVTQLEVEGEAGGGPGGGGLLGEGLERGWGAASS</sequence>
<feature type="domain" description="Ig-like" evidence="8">
    <location>
        <begin position="1035"/>
        <end position="1120"/>
    </location>
</feature>
<accession>A0A6I8N8X2</accession>
<feature type="domain" description="Ig-like" evidence="8">
    <location>
        <begin position="52"/>
        <end position="140"/>
    </location>
</feature>
<dbReference type="InterPro" id="IPR052385">
    <property type="entry name" value="Obscurin/Obscurin-like_Reg"/>
</dbReference>
<dbReference type="PROSITE" id="PS50835">
    <property type="entry name" value="IG_LIKE"/>
    <property type="match status" value="8"/>
</dbReference>
<evidence type="ECO:0008006" key="12">
    <source>
        <dbReference type="Google" id="ProtNLM"/>
    </source>
</evidence>
<dbReference type="FunCoup" id="A0A6I8N8X2">
    <property type="interactions" value="708"/>
</dbReference>
<dbReference type="CDD" id="cd00063">
    <property type="entry name" value="FN3"/>
    <property type="match status" value="1"/>
</dbReference>
<dbReference type="GeneTree" id="ENSGT00940000156702"/>
<evidence type="ECO:0000256" key="1">
    <source>
        <dbReference type="ARBA" id="ARBA00004496"/>
    </source>
</evidence>
<evidence type="ECO:0000259" key="9">
    <source>
        <dbReference type="PROSITE" id="PS50853"/>
    </source>
</evidence>
<dbReference type="Bgee" id="ENSOANG00000043036">
    <property type="expression patterns" value="Expressed in heart and 4 other cell types or tissues"/>
</dbReference>
<dbReference type="InterPro" id="IPR003598">
    <property type="entry name" value="Ig_sub2"/>
</dbReference>
<feature type="domain" description="Fibronectin type-III" evidence="9">
    <location>
        <begin position="662"/>
        <end position="760"/>
    </location>
</feature>
<dbReference type="SMART" id="SM00409">
    <property type="entry name" value="IG"/>
    <property type="match status" value="10"/>
</dbReference>
<dbReference type="InParanoid" id="A0A6I8N8X2"/>
<dbReference type="PANTHER" id="PTHR35971">
    <property type="entry name" value="SI:DKEY-31G6.6"/>
    <property type="match status" value="1"/>
</dbReference>
<keyword evidence="2" id="KW-0963">Cytoplasm</keyword>
<feature type="domain" description="Ig-like" evidence="8">
    <location>
        <begin position="377"/>
        <end position="477"/>
    </location>
</feature>
<evidence type="ECO:0000256" key="2">
    <source>
        <dbReference type="ARBA" id="ARBA00022490"/>
    </source>
</evidence>
<feature type="domain" description="Ig-like" evidence="8">
    <location>
        <begin position="481"/>
        <end position="567"/>
    </location>
</feature>